<evidence type="ECO:0000256" key="1">
    <source>
        <dbReference type="ARBA" id="ARBA00001965"/>
    </source>
</evidence>
<dbReference type="EMBL" id="JAKZJU020000001">
    <property type="protein sequence ID" value="MDL2059539.1"/>
    <property type="molecule type" value="Genomic_DNA"/>
</dbReference>
<evidence type="ECO:0000313" key="9">
    <source>
        <dbReference type="Proteomes" id="UP001165481"/>
    </source>
</evidence>
<sequence>MTEKKAGLTTNDPLFYLERLEQQRIGPRTRMQCKVCGFVYDPDEGCLEWQVPPGTPFLEIPENYDCPACGCPHSSFIILDRERGHEND</sequence>
<feature type="domain" description="Rubredoxin-like" evidence="7">
    <location>
        <begin position="28"/>
        <end position="79"/>
    </location>
</feature>
<name>A0ABT7IMF0_9BURK</name>
<reference evidence="8" key="1">
    <citation type="submission" date="2023-03" db="EMBL/GenBank/DDBJ databases">
        <title>Mesosutterella sp. nov. isolated from porcine feces.</title>
        <authorList>
            <person name="Yu S."/>
        </authorList>
    </citation>
    <scope>NUCLEOTIDE SEQUENCE</scope>
    <source>
        <strain evidence="8">AGMB02718</strain>
    </source>
</reference>
<dbReference type="RefSeq" id="WP_243376223.1">
    <property type="nucleotide sequence ID" value="NZ_JAKZJU020000001.1"/>
</dbReference>
<dbReference type="Pfam" id="PF00301">
    <property type="entry name" value="Rubredoxin"/>
    <property type="match status" value="1"/>
</dbReference>
<gene>
    <name evidence="8" type="ORF">MUN46_006310</name>
</gene>
<dbReference type="PANTHER" id="PTHR47627:SF1">
    <property type="entry name" value="RUBREDOXIN-1-RELATED"/>
    <property type="match status" value="1"/>
</dbReference>
<comment type="similarity">
    <text evidence="6">Belongs to the rubredoxin family.</text>
</comment>
<evidence type="ECO:0000256" key="6">
    <source>
        <dbReference type="RuleBase" id="RU003820"/>
    </source>
</evidence>
<comment type="cofactor">
    <cofactor evidence="1 6">
        <name>Fe(3+)</name>
        <dbReference type="ChEBI" id="CHEBI:29034"/>
    </cofactor>
</comment>
<keyword evidence="5 6" id="KW-0408">Iron</keyword>
<keyword evidence="4 6" id="KW-0249">Electron transport</keyword>
<dbReference type="InterPro" id="IPR024935">
    <property type="entry name" value="Rubredoxin_dom"/>
</dbReference>
<keyword evidence="2" id="KW-0813">Transport</keyword>
<dbReference type="Proteomes" id="UP001165481">
    <property type="component" value="Unassembled WGS sequence"/>
</dbReference>
<accession>A0ABT7IMF0</accession>
<protein>
    <recommendedName>
        <fullName evidence="6">Rubredoxin</fullName>
    </recommendedName>
</protein>
<proteinExistence type="inferred from homology"/>
<evidence type="ECO:0000256" key="3">
    <source>
        <dbReference type="ARBA" id="ARBA00022723"/>
    </source>
</evidence>
<evidence type="ECO:0000256" key="4">
    <source>
        <dbReference type="ARBA" id="ARBA00022982"/>
    </source>
</evidence>
<evidence type="ECO:0000259" key="7">
    <source>
        <dbReference type="PROSITE" id="PS50903"/>
    </source>
</evidence>
<evidence type="ECO:0000256" key="2">
    <source>
        <dbReference type="ARBA" id="ARBA00022448"/>
    </source>
</evidence>
<organism evidence="8 9">
    <name type="scientific">Mesosutterella faecium</name>
    <dbReference type="NCBI Taxonomy" id="2925194"/>
    <lineage>
        <taxon>Bacteria</taxon>
        <taxon>Pseudomonadati</taxon>
        <taxon>Pseudomonadota</taxon>
        <taxon>Betaproteobacteria</taxon>
        <taxon>Burkholderiales</taxon>
        <taxon>Sutterellaceae</taxon>
        <taxon>Mesosutterella</taxon>
    </lineage>
</organism>
<dbReference type="InterPro" id="IPR024934">
    <property type="entry name" value="Rubredoxin-like_dom"/>
</dbReference>
<dbReference type="PROSITE" id="PS50903">
    <property type="entry name" value="RUBREDOXIN_LIKE"/>
    <property type="match status" value="1"/>
</dbReference>
<dbReference type="PRINTS" id="PR00163">
    <property type="entry name" value="RUBREDOXIN"/>
</dbReference>
<dbReference type="Gene3D" id="2.20.28.10">
    <property type="match status" value="1"/>
</dbReference>
<dbReference type="CDD" id="cd00730">
    <property type="entry name" value="rubredoxin"/>
    <property type="match status" value="1"/>
</dbReference>
<comment type="caution">
    <text evidence="8">The sequence shown here is derived from an EMBL/GenBank/DDBJ whole genome shotgun (WGS) entry which is preliminary data.</text>
</comment>
<keyword evidence="9" id="KW-1185">Reference proteome</keyword>
<dbReference type="SUPFAM" id="SSF57802">
    <property type="entry name" value="Rubredoxin-like"/>
    <property type="match status" value="1"/>
</dbReference>
<evidence type="ECO:0000313" key="8">
    <source>
        <dbReference type="EMBL" id="MDL2059539.1"/>
    </source>
</evidence>
<dbReference type="PANTHER" id="PTHR47627">
    <property type="entry name" value="RUBREDOXIN"/>
    <property type="match status" value="1"/>
</dbReference>
<keyword evidence="3 6" id="KW-0479">Metal-binding</keyword>
<dbReference type="InterPro" id="IPR050526">
    <property type="entry name" value="Rubredoxin_ET"/>
</dbReference>
<evidence type="ECO:0000256" key="5">
    <source>
        <dbReference type="ARBA" id="ARBA00023004"/>
    </source>
</evidence>